<reference evidence="1 2" key="1">
    <citation type="submission" date="2019-09" db="EMBL/GenBank/DDBJ databases">
        <authorList>
            <person name="Cao W.R."/>
        </authorList>
    </citation>
    <scope>NUCLEOTIDE SEQUENCE [LARGE SCALE GENOMIC DNA]</scope>
    <source>
        <strain evidence="2">a4</strain>
    </source>
</reference>
<name>A0A7J5AER2_9FLAO</name>
<dbReference type="RefSeq" id="WP_150900217.1">
    <property type="nucleotide sequence ID" value="NZ_WAAU01000021.1"/>
</dbReference>
<sequence>MNEIILQLLSKKTIIEGEAFLIPPEKGLKRKIFNHFSKKLYEKTNRNVEKLNISELNNILKKTIDSFKEKNHLFQIDINHSNWVEIQIIHPAMINQKLTKNQKEFGFVVHWVFDSMTNTNSELLEKMNILFNSSKYVHYKNGQTIDCFAFYCEEDTNKAYSITKTILSEICGYKNGEKYRFSISDNGKL</sequence>
<proteinExistence type="predicted"/>
<protein>
    <submittedName>
        <fullName evidence="1">Uncharacterized protein</fullName>
    </submittedName>
</protein>
<accession>A0A7J5AER2</accession>
<organism evidence="1 2">
    <name type="scientific">Tenacibaculum aiptasiae</name>
    <dbReference type="NCBI Taxonomy" id="426481"/>
    <lineage>
        <taxon>Bacteria</taxon>
        <taxon>Pseudomonadati</taxon>
        <taxon>Bacteroidota</taxon>
        <taxon>Flavobacteriia</taxon>
        <taxon>Flavobacteriales</taxon>
        <taxon>Flavobacteriaceae</taxon>
        <taxon>Tenacibaculum</taxon>
    </lineage>
</organism>
<dbReference type="Proteomes" id="UP000467305">
    <property type="component" value="Unassembled WGS sequence"/>
</dbReference>
<dbReference type="AlphaFoldDB" id="A0A7J5AER2"/>
<dbReference type="EMBL" id="WAAU01000021">
    <property type="protein sequence ID" value="KAB1155928.1"/>
    <property type="molecule type" value="Genomic_DNA"/>
</dbReference>
<gene>
    <name evidence="1" type="ORF">F7018_11505</name>
</gene>
<comment type="caution">
    <text evidence="1">The sequence shown here is derived from an EMBL/GenBank/DDBJ whole genome shotgun (WGS) entry which is preliminary data.</text>
</comment>
<evidence type="ECO:0000313" key="2">
    <source>
        <dbReference type="Proteomes" id="UP000467305"/>
    </source>
</evidence>
<evidence type="ECO:0000313" key="1">
    <source>
        <dbReference type="EMBL" id="KAB1155928.1"/>
    </source>
</evidence>
<keyword evidence="2" id="KW-1185">Reference proteome</keyword>